<dbReference type="VEuPathDB" id="TrichDB:TVAGG3_0060600"/>
<dbReference type="InterPro" id="IPR016149">
    <property type="entry name" value="Casein_kin_II_reg-sub_N"/>
</dbReference>
<dbReference type="OrthoDB" id="2275560at2759"/>
<protein>
    <recommendedName>
        <fullName evidence="2">Casein kinase II subunit beta</fullName>
        <shortName evidence="2">CK II beta</shortName>
    </recommendedName>
</protein>
<dbReference type="FunFam" id="1.10.1820.10:FF:000006">
    <property type="entry name" value="Casein kinase II subunit beta"/>
    <property type="match status" value="1"/>
</dbReference>
<comment type="subunit">
    <text evidence="2">Tetramer of two alpha and two beta subunits.</text>
</comment>
<dbReference type="FunFam" id="2.20.25.20:FF:000001">
    <property type="entry name" value="Casein kinase II subunit beta"/>
    <property type="match status" value="1"/>
</dbReference>
<dbReference type="Pfam" id="PF01214">
    <property type="entry name" value="CK_II_beta"/>
    <property type="match status" value="1"/>
</dbReference>
<gene>
    <name evidence="3" type="ORF">TVAG_092690</name>
</gene>
<name>A2FTS6_TRIV3</name>
<dbReference type="eggNOG" id="KOG3092">
    <property type="taxonomic scope" value="Eukaryota"/>
</dbReference>
<dbReference type="GO" id="GO:0005737">
    <property type="term" value="C:cytoplasm"/>
    <property type="evidence" value="ECO:0000318"/>
    <property type="project" value="GO_Central"/>
</dbReference>
<dbReference type="EMBL" id="DS114017">
    <property type="protein sequence ID" value="EAX91683.1"/>
    <property type="molecule type" value="Genomic_DNA"/>
</dbReference>
<reference evidence="3" key="1">
    <citation type="submission" date="2006-10" db="EMBL/GenBank/DDBJ databases">
        <authorList>
            <person name="Amadeo P."/>
            <person name="Zhao Q."/>
            <person name="Wortman J."/>
            <person name="Fraser-Liggett C."/>
            <person name="Carlton J."/>
        </authorList>
    </citation>
    <scope>NUCLEOTIDE SEQUENCE</scope>
    <source>
        <strain evidence="3">G3</strain>
    </source>
</reference>
<keyword evidence="4" id="KW-1185">Reference proteome</keyword>
<dbReference type="InParanoid" id="A2FTS6"/>
<accession>A2FTS6</accession>
<dbReference type="VEuPathDB" id="TrichDB:TVAG_092690"/>
<dbReference type="SUPFAM" id="SSF57798">
    <property type="entry name" value="Casein kinase II beta subunit"/>
    <property type="match status" value="1"/>
</dbReference>
<comment type="similarity">
    <text evidence="1 2">Belongs to the casein kinase 2 subunit beta family.</text>
</comment>
<dbReference type="InterPro" id="IPR035991">
    <property type="entry name" value="Casein_kinase_II_beta-like"/>
</dbReference>
<dbReference type="STRING" id="5722.A2FTS6"/>
<dbReference type="SMR" id="A2FTS6"/>
<dbReference type="GO" id="GO:0005956">
    <property type="term" value="C:protein kinase CK2 complex"/>
    <property type="evidence" value="ECO:0000318"/>
    <property type="project" value="GO_Central"/>
</dbReference>
<dbReference type="RefSeq" id="XP_001304613.1">
    <property type="nucleotide sequence ID" value="XM_001304612.1"/>
</dbReference>
<evidence type="ECO:0000256" key="2">
    <source>
        <dbReference type="RuleBase" id="RU361268"/>
    </source>
</evidence>
<evidence type="ECO:0000256" key="1">
    <source>
        <dbReference type="ARBA" id="ARBA00006941"/>
    </source>
</evidence>
<dbReference type="PRINTS" id="PR00472">
    <property type="entry name" value="CASNKINASEII"/>
</dbReference>
<organism evidence="3 4">
    <name type="scientific">Trichomonas vaginalis (strain ATCC PRA-98 / G3)</name>
    <dbReference type="NCBI Taxonomy" id="412133"/>
    <lineage>
        <taxon>Eukaryota</taxon>
        <taxon>Metamonada</taxon>
        <taxon>Parabasalia</taxon>
        <taxon>Trichomonadida</taxon>
        <taxon>Trichomonadidae</taxon>
        <taxon>Trichomonas</taxon>
    </lineage>
</organism>
<dbReference type="OMA" id="NYSHYEL"/>
<dbReference type="KEGG" id="tva:4749384"/>
<sequence>MSVSFAQWLISHPAYSYMIEVDPYYLDDSFNFYGLKDKIGNYAESMKMIKKTKFYEPNYSHYELKCAIKLYGAIHRRYLCTYDGCEKMKEKRETKIFPKCPRYLCKGCYCLPYGESEVLGESTMKLYCPNCNDVYEAPSSIFNIVDGAYFGPTYVHLLRQRFRVVTPTALPKTLDLSHFKLIFAKKQEENSKKAITDNSNQEQK</sequence>
<dbReference type="AlphaFoldDB" id="A2FTS6"/>
<dbReference type="InterPro" id="IPR000704">
    <property type="entry name" value="Casein_kinase_II_reg-sub"/>
</dbReference>
<reference evidence="3" key="2">
    <citation type="journal article" date="2007" name="Science">
        <title>Draft genome sequence of the sexually transmitted pathogen Trichomonas vaginalis.</title>
        <authorList>
            <person name="Carlton J.M."/>
            <person name="Hirt R.P."/>
            <person name="Silva J.C."/>
            <person name="Delcher A.L."/>
            <person name="Schatz M."/>
            <person name="Zhao Q."/>
            <person name="Wortman J.R."/>
            <person name="Bidwell S.L."/>
            <person name="Alsmark U.C.M."/>
            <person name="Besteiro S."/>
            <person name="Sicheritz-Ponten T."/>
            <person name="Noel C.J."/>
            <person name="Dacks J.B."/>
            <person name="Foster P.G."/>
            <person name="Simillion C."/>
            <person name="Van de Peer Y."/>
            <person name="Miranda-Saavedra D."/>
            <person name="Barton G.J."/>
            <person name="Westrop G.D."/>
            <person name="Mueller S."/>
            <person name="Dessi D."/>
            <person name="Fiori P.L."/>
            <person name="Ren Q."/>
            <person name="Paulsen I."/>
            <person name="Zhang H."/>
            <person name="Bastida-Corcuera F.D."/>
            <person name="Simoes-Barbosa A."/>
            <person name="Brown M.T."/>
            <person name="Hayes R.D."/>
            <person name="Mukherjee M."/>
            <person name="Okumura C.Y."/>
            <person name="Schneider R."/>
            <person name="Smith A.J."/>
            <person name="Vanacova S."/>
            <person name="Villalvazo M."/>
            <person name="Haas B.J."/>
            <person name="Pertea M."/>
            <person name="Feldblyum T.V."/>
            <person name="Utterback T.R."/>
            <person name="Shu C.L."/>
            <person name="Osoegawa K."/>
            <person name="de Jong P.J."/>
            <person name="Hrdy I."/>
            <person name="Horvathova L."/>
            <person name="Zubacova Z."/>
            <person name="Dolezal P."/>
            <person name="Malik S.B."/>
            <person name="Logsdon J.M. Jr."/>
            <person name="Henze K."/>
            <person name="Gupta A."/>
            <person name="Wang C.C."/>
            <person name="Dunne R.L."/>
            <person name="Upcroft J.A."/>
            <person name="Upcroft P."/>
            <person name="White O."/>
            <person name="Salzberg S.L."/>
            <person name="Tang P."/>
            <person name="Chiu C.-H."/>
            <person name="Lee Y.-S."/>
            <person name="Embley T.M."/>
            <person name="Coombs G.H."/>
            <person name="Mottram J.C."/>
            <person name="Tachezy J."/>
            <person name="Fraser-Liggett C.M."/>
            <person name="Johnson P.J."/>
        </authorList>
    </citation>
    <scope>NUCLEOTIDE SEQUENCE [LARGE SCALE GENOMIC DNA]</scope>
    <source>
        <strain evidence="3">G3</strain>
    </source>
</reference>
<dbReference type="PANTHER" id="PTHR11740">
    <property type="entry name" value="CASEIN KINASE II SUBUNIT BETA"/>
    <property type="match status" value="1"/>
</dbReference>
<dbReference type="PANTHER" id="PTHR11740:SF0">
    <property type="entry name" value="CASEIN KINASE II SUBUNIT BETA"/>
    <property type="match status" value="1"/>
</dbReference>
<dbReference type="Gene3D" id="2.20.25.20">
    <property type="match status" value="1"/>
</dbReference>
<dbReference type="Gene3D" id="1.10.1820.10">
    <property type="entry name" value="protein kinase ck2 holoenzyme, chain C, domain 1"/>
    <property type="match status" value="1"/>
</dbReference>
<dbReference type="GO" id="GO:0019887">
    <property type="term" value="F:protein kinase regulator activity"/>
    <property type="evidence" value="ECO:0000318"/>
    <property type="project" value="GO_Central"/>
</dbReference>
<evidence type="ECO:0000313" key="4">
    <source>
        <dbReference type="Proteomes" id="UP000001542"/>
    </source>
</evidence>
<proteinExistence type="inferred from homology"/>
<dbReference type="SMART" id="SM01085">
    <property type="entry name" value="CK_II_beta"/>
    <property type="match status" value="1"/>
</dbReference>
<evidence type="ECO:0000313" key="3">
    <source>
        <dbReference type="EMBL" id="EAX91683.1"/>
    </source>
</evidence>
<dbReference type="Proteomes" id="UP000001542">
    <property type="component" value="Unassembled WGS sequence"/>
</dbReference>